<evidence type="ECO:0000313" key="8">
    <source>
        <dbReference type="Proteomes" id="UP000593915"/>
    </source>
</evidence>
<gene>
    <name evidence="7" type="ORF">IFE08_11345</name>
</gene>
<dbReference type="RefSeq" id="WP_024470331.1">
    <property type="nucleotide sequence ID" value="NZ_CP061839.1"/>
</dbReference>
<evidence type="ECO:0000313" key="7">
    <source>
        <dbReference type="EMBL" id="QOW60398.1"/>
    </source>
</evidence>
<feature type="transmembrane region" description="Helical" evidence="6">
    <location>
        <begin position="247"/>
        <end position="268"/>
    </location>
</feature>
<feature type="transmembrane region" description="Helical" evidence="6">
    <location>
        <begin position="93"/>
        <end position="116"/>
    </location>
</feature>
<evidence type="ECO:0000256" key="2">
    <source>
        <dbReference type="ARBA" id="ARBA00022475"/>
    </source>
</evidence>
<dbReference type="EMBL" id="CP061839">
    <property type="protein sequence ID" value="QOW60398.1"/>
    <property type="molecule type" value="Genomic_DNA"/>
</dbReference>
<evidence type="ECO:0000256" key="3">
    <source>
        <dbReference type="ARBA" id="ARBA00022692"/>
    </source>
</evidence>
<evidence type="ECO:0000256" key="4">
    <source>
        <dbReference type="ARBA" id="ARBA00022989"/>
    </source>
</evidence>
<feature type="transmembrane region" description="Helical" evidence="6">
    <location>
        <begin position="339"/>
        <end position="357"/>
    </location>
</feature>
<evidence type="ECO:0000256" key="5">
    <source>
        <dbReference type="ARBA" id="ARBA00023136"/>
    </source>
</evidence>
<feature type="transmembrane region" description="Helical" evidence="6">
    <location>
        <begin position="43"/>
        <end position="61"/>
    </location>
</feature>
<dbReference type="AlphaFoldDB" id="A0A7S6WNH6"/>
<dbReference type="PANTHER" id="PTHR42770">
    <property type="entry name" value="AMINO ACID TRANSPORTER-RELATED"/>
    <property type="match status" value="1"/>
</dbReference>
<evidence type="ECO:0000256" key="6">
    <source>
        <dbReference type="SAM" id="Phobius"/>
    </source>
</evidence>
<feature type="transmembrane region" description="Helical" evidence="6">
    <location>
        <begin position="207"/>
        <end position="227"/>
    </location>
</feature>
<dbReference type="Pfam" id="PF13520">
    <property type="entry name" value="AA_permease_2"/>
    <property type="match status" value="1"/>
</dbReference>
<evidence type="ECO:0000256" key="1">
    <source>
        <dbReference type="ARBA" id="ARBA00004651"/>
    </source>
</evidence>
<keyword evidence="5 6" id="KW-0472">Membrane</keyword>
<accession>A0A7S6WNH6</accession>
<dbReference type="PIRSF" id="PIRSF006060">
    <property type="entry name" value="AA_transporter"/>
    <property type="match status" value="1"/>
</dbReference>
<organism evidence="7 8">
    <name type="scientific">Treponema pedis</name>
    <dbReference type="NCBI Taxonomy" id="409322"/>
    <lineage>
        <taxon>Bacteria</taxon>
        <taxon>Pseudomonadati</taxon>
        <taxon>Spirochaetota</taxon>
        <taxon>Spirochaetia</taxon>
        <taxon>Spirochaetales</taxon>
        <taxon>Treponemataceae</taxon>
        <taxon>Treponema</taxon>
    </lineage>
</organism>
<dbReference type="GO" id="GO:0005886">
    <property type="term" value="C:plasma membrane"/>
    <property type="evidence" value="ECO:0007669"/>
    <property type="project" value="UniProtKB-SubCell"/>
</dbReference>
<feature type="transmembrane region" description="Helical" evidence="6">
    <location>
        <begin position="170"/>
        <end position="187"/>
    </location>
</feature>
<proteinExistence type="predicted"/>
<protein>
    <submittedName>
        <fullName evidence="7">APC family permease</fullName>
    </submittedName>
</protein>
<dbReference type="GO" id="GO:0022857">
    <property type="term" value="F:transmembrane transporter activity"/>
    <property type="evidence" value="ECO:0007669"/>
    <property type="project" value="InterPro"/>
</dbReference>
<dbReference type="PANTHER" id="PTHR42770:SF7">
    <property type="entry name" value="MEMBRANE PROTEIN"/>
    <property type="match status" value="1"/>
</dbReference>
<dbReference type="InterPro" id="IPR002293">
    <property type="entry name" value="AA/rel_permease1"/>
</dbReference>
<keyword evidence="3 6" id="KW-0812">Transmembrane</keyword>
<feature type="transmembrane region" description="Helical" evidence="6">
    <location>
        <begin position="395"/>
        <end position="413"/>
    </location>
</feature>
<feature type="transmembrane region" description="Helical" evidence="6">
    <location>
        <begin position="288"/>
        <end position="312"/>
    </location>
</feature>
<dbReference type="Gene3D" id="1.20.1740.10">
    <property type="entry name" value="Amino acid/polyamine transporter I"/>
    <property type="match status" value="1"/>
</dbReference>
<feature type="transmembrane region" description="Helical" evidence="6">
    <location>
        <begin position="425"/>
        <end position="442"/>
    </location>
</feature>
<name>A0A7S6WNH6_9SPIR</name>
<reference evidence="7 8" key="1">
    <citation type="submission" date="2020-09" db="EMBL/GenBank/DDBJ databases">
        <title>Characterization of Treponema spp. from bovine digital dermatitis in Korea.</title>
        <authorList>
            <person name="Espiritu H.M."/>
            <person name="Cho Y.I."/>
            <person name="Mamuad L."/>
        </authorList>
    </citation>
    <scope>NUCLEOTIDE SEQUENCE [LARGE SCALE GENOMIC DNA]</scope>
    <source>
        <strain evidence="7 8">KS1</strain>
    </source>
</reference>
<sequence>MENNNLIKKTGLSKFDILNLVIGAIIGWGSFILPGVSFLPNSGIINTALGLCIGGVFVIIIQKAYQVMLRCHVGEGGEFSYTLSNMGKVHGFAVGWSLSLCYLSMIPLNATAYVLILRKIFGKVMLWGYMYNFGPTSVYLADILIASAPIIIFTLINLRGLQLSSKIQNIMSSSLVIIVIGLFFIILTKSDLKAFSENYLGFEKISFIKAASVIAIIPFLFVGFDVVPQVSVDLGFSPSKTHHTTILAIFFGILLYNLLNMIAGLSYGPAEAAQVEWAVGSSVTDKTGIIGFLFLLVALFSAVTGGINGFMISSSKLFGAISQENLSPKFLGEKNEKGIYHKAILFIAAVSLIGPWIGREVIILIVDMASVLAALAYTYVGFIGIKKSLSVFEKIMCILTCLVGAVFIGLLLIPGSPAQLSKGSMIFLIAWGLLGVLFYRFGTKQRNS</sequence>
<comment type="subcellular location">
    <subcellularLocation>
        <location evidence="1">Cell membrane</location>
        <topology evidence="1">Multi-pass membrane protein</topology>
    </subcellularLocation>
</comment>
<keyword evidence="2" id="KW-1003">Cell membrane</keyword>
<feature type="transmembrane region" description="Helical" evidence="6">
    <location>
        <begin position="363"/>
        <end position="383"/>
    </location>
</feature>
<dbReference type="Proteomes" id="UP000593915">
    <property type="component" value="Chromosome"/>
</dbReference>
<feature type="transmembrane region" description="Helical" evidence="6">
    <location>
        <begin position="136"/>
        <end position="158"/>
    </location>
</feature>
<feature type="transmembrane region" description="Helical" evidence="6">
    <location>
        <begin position="17"/>
        <end position="37"/>
    </location>
</feature>
<keyword evidence="4 6" id="KW-1133">Transmembrane helix</keyword>
<dbReference type="InterPro" id="IPR050367">
    <property type="entry name" value="APC_superfamily"/>
</dbReference>